<dbReference type="RefSeq" id="WP_145216490.1">
    <property type="nucleotide sequence ID" value="NZ_CP036269.1"/>
</dbReference>
<name>A0A517RFT7_9PLAN</name>
<keyword evidence="1" id="KW-0812">Transmembrane</keyword>
<keyword evidence="1" id="KW-0472">Membrane</keyword>
<feature type="transmembrane region" description="Helical" evidence="1">
    <location>
        <begin position="69"/>
        <end position="86"/>
    </location>
</feature>
<evidence type="ECO:0000313" key="2">
    <source>
        <dbReference type="EMBL" id="QDT42746.1"/>
    </source>
</evidence>
<keyword evidence="1" id="KW-1133">Transmembrane helix</keyword>
<gene>
    <name evidence="2" type="ORF">Pan241w_28350</name>
</gene>
<proteinExistence type="predicted"/>
<dbReference type="EMBL" id="CP036269">
    <property type="protein sequence ID" value="QDT42746.1"/>
    <property type="molecule type" value="Genomic_DNA"/>
</dbReference>
<dbReference type="OrthoDB" id="8898775at2"/>
<evidence type="ECO:0000256" key="1">
    <source>
        <dbReference type="SAM" id="Phobius"/>
    </source>
</evidence>
<organism evidence="2 3">
    <name type="scientific">Gimesia alba</name>
    <dbReference type="NCBI Taxonomy" id="2527973"/>
    <lineage>
        <taxon>Bacteria</taxon>
        <taxon>Pseudomonadati</taxon>
        <taxon>Planctomycetota</taxon>
        <taxon>Planctomycetia</taxon>
        <taxon>Planctomycetales</taxon>
        <taxon>Planctomycetaceae</taxon>
        <taxon>Gimesia</taxon>
    </lineage>
</organism>
<evidence type="ECO:0008006" key="4">
    <source>
        <dbReference type="Google" id="ProtNLM"/>
    </source>
</evidence>
<feature type="transmembrane region" description="Helical" evidence="1">
    <location>
        <begin position="43"/>
        <end position="64"/>
    </location>
</feature>
<reference evidence="2 3" key="1">
    <citation type="submission" date="2019-02" db="EMBL/GenBank/DDBJ databases">
        <title>Deep-cultivation of Planctomycetes and their phenomic and genomic characterization uncovers novel biology.</title>
        <authorList>
            <person name="Wiegand S."/>
            <person name="Jogler M."/>
            <person name="Boedeker C."/>
            <person name="Pinto D."/>
            <person name="Vollmers J."/>
            <person name="Rivas-Marin E."/>
            <person name="Kohn T."/>
            <person name="Peeters S.H."/>
            <person name="Heuer A."/>
            <person name="Rast P."/>
            <person name="Oberbeckmann S."/>
            <person name="Bunk B."/>
            <person name="Jeske O."/>
            <person name="Meyerdierks A."/>
            <person name="Storesund J.E."/>
            <person name="Kallscheuer N."/>
            <person name="Luecker S."/>
            <person name="Lage O.M."/>
            <person name="Pohl T."/>
            <person name="Merkel B.J."/>
            <person name="Hornburger P."/>
            <person name="Mueller R.-W."/>
            <person name="Bruemmer F."/>
            <person name="Labrenz M."/>
            <person name="Spormann A.M."/>
            <person name="Op den Camp H."/>
            <person name="Overmann J."/>
            <person name="Amann R."/>
            <person name="Jetten M.S.M."/>
            <person name="Mascher T."/>
            <person name="Medema M.H."/>
            <person name="Devos D.P."/>
            <person name="Kaster A.-K."/>
            <person name="Ovreas L."/>
            <person name="Rohde M."/>
            <person name="Galperin M.Y."/>
            <person name="Jogler C."/>
        </authorList>
    </citation>
    <scope>NUCLEOTIDE SEQUENCE [LARGE SCALE GENOMIC DNA]</scope>
    <source>
        <strain evidence="2 3">Pan241w</strain>
    </source>
</reference>
<feature type="transmembrane region" description="Helical" evidence="1">
    <location>
        <begin position="20"/>
        <end position="37"/>
    </location>
</feature>
<sequence length="150" mass="17125">MGEEQLRDIYQQHRTVQDKYTYFLLAVTASAIAFAVQKTDSSIISWSLLPIGLAVLLWCCSFYCGCQNLVWIQVTLFANLALFQLQQGNHPNQPVGLTEVEAAKSGTRDAMDENANKAKNHSIWQYRFLVLGAIFFLLWHILEMVIRTVR</sequence>
<protein>
    <recommendedName>
        <fullName evidence="4">MraY-like glycosyltransferase</fullName>
    </recommendedName>
</protein>
<feature type="transmembrane region" description="Helical" evidence="1">
    <location>
        <begin position="123"/>
        <end position="142"/>
    </location>
</feature>
<accession>A0A517RFT7</accession>
<keyword evidence="3" id="KW-1185">Reference proteome</keyword>
<dbReference type="AlphaFoldDB" id="A0A517RFT7"/>
<dbReference type="Proteomes" id="UP000317171">
    <property type="component" value="Chromosome"/>
</dbReference>
<dbReference type="KEGG" id="gaz:Pan241w_28350"/>
<evidence type="ECO:0000313" key="3">
    <source>
        <dbReference type="Proteomes" id="UP000317171"/>
    </source>
</evidence>